<sequence length="256" mass="28480">MAQAIDTGETTININSYYVTSSESPSTLHEIAPAECELIRPPSKSLARLTEQLHGSRFGTEEYITLMKNVFDKTTKFRSSNSNDPSFIHFGTCVFLVGDFGGSDWLFSSLKDYLEPLGLQFSRPDSHINKAVVGGAVAFYLDHHVLARVAKYGTHYATEFNKNDEEHLRRATSAILRPSGRTLIPNAFCAILRKVVGVVVSEAKEFQNDFIGQLAEPLEDRSEPAMSSNLCTIYADTSQQFSIVLKFELTELKAQI</sequence>
<reference evidence="2" key="2">
    <citation type="submission" date="2015-01" db="EMBL/GenBank/DDBJ databases">
        <title>Evolutionary Origins and Diversification of the Mycorrhizal Mutualists.</title>
        <authorList>
            <consortium name="DOE Joint Genome Institute"/>
            <consortium name="Mycorrhizal Genomics Consortium"/>
            <person name="Kohler A."/>
            <person name="Kuo A."/>
            <person name="Nagy L.G."/>
            <person name="Floudas D."/>
            <person name="Copeland A."/>
            <person name="Barry K.W."/>
            <person name="Cichocki N."/>
            <person name="Veneault-Fourrey C."/>
            <person name="LaButti K."/>
            <person name="Lindquist E.A."/>
            <person name="Lipzen A."/>
            <person name="Lundell T."/>
            <person name="Morin E."/>
            <person name="Murat C."/>
            <person name="Riley R."/>
            <person name="Ohm R."/>
            <person name="Sun H."/>
            <person name="Tunlid A."/>
            <person name="Henrissat B."/>
            <person name="Grigoriev I.V."/>
            <person name="Hibbett D.S."/>
            <person name="Martin F."/>
        </authorList>
    </citation>
    <scope>NUCLEOTIDE SEQUENCE [LARGE SCALE GENOMIC DNA]</scope>
    <source>
        <strain evidence="2">Marx 270</strain>
    </source>
</reference>
<dbReference type="OrthoDB" id="2963168at2759"/>
<gene>
    <name evidence="1" type="ORF">M404DRAFT_22108</name>
</gene>
<accession>A0A0C3KJ74</accession>
<reference evidence="1 2" key="1">
    <citation type="submission" date="2014-04" db="EMBL/GenBank/DDBJ databases">
        <authorList>
            <consortium name="DOE Joint Genome Institute"/>
            <person name="Kuo A."/>
            <person name="Kohler A."/>
            <person name="Costa M.D."/>
            <person name="Nagy L.G."/>
            <person name="Floudas D."/>
            <person name="Copeland A."/>
            <person name="Barry K.W."/>
            <person name="Cichocki N."/>
            <person name="Veneault-Fourrey C."/>
            <person name="LaButti K."/>
            <person name="Lindquist E.A."/>
            <person name="Lipzen A."/>
            <person name="Lundell T."/>
            <person name="Morin E."/>
            <person name="Murat C."/>
            <person name="Sun H."/>
            <person name="Tunlid A."/>
            <person name="Henrissat B."/>
            <person name="Grigoriev I.V."/>
            <person name="Hibbett D.S."/>
            <person name="Martin F."/>
            <person name="Nordberg H.P."/>
            <person name="Cantor M.N."/>
            <person name="Hua S.X."/>
        </authorList>
    </citation>
    <scope>NUCLEOTIDE SEQUENCE [LARGE SCALE GENOMIC DNA]</scope>
    <source>
        <strain evidence="1 2">Marx 270</strain>
    </source>
</reference>
<protein>
    <submittedName>
        <fullName evidence="1">Uncharacterized protein</fullName>
    </submittedName>
</protein>
<name>A0A0C3KJ74_PISTI</name>
<dbReference type="EMBL" id="KN831954">
    <property type="protein sequence ID" value="KIO09637.1"/>
    <property type="molecule type" value="Genomic_DNA"/>
</dbReference>
<organism evidence="1 2">
    <name type="scientific">Pisolithus tinctorius Marx 270</name>
    <dbReference type="NCBI Taxonomy" id="870435"/>
    <lineage>
        <taxon>Eukaryota</taxon>
        <taxon>Fungi</taxon>
        <taxon>Dikarya</taxon>
        <taxon>Basidiomycota</taxon>
        <taxon>Agaricomycotina</taxon>
        <taxon>Agaricomycetes</taxon>
        <taxon>Agaricomycetidae</taxon>
        <taxon>Boletales</taxon>
        <taxon>Sclerodermatineae</taxon>
        <taxon>Pisolithaceae</taxon>
        <taxon>Pisolithus</taxon>
    </lineage>
</organism>
<keyword evidence="2" id="KW-1185">Reference proteome</keyword>
<proteinExistence type="predicted"/>
<evidence type="ECO:0000313" key="2">
    <source>
        <dbReference type="Proteomes" id="UP000054217"/>
    </source>
</evidence>
<dbReference type="Proteomes" id="UP000054217">
    <property type="component" value="Unassembled WGS sequence"/>
</dbReference>
<dbReference type="AlphaFoldDB" id="A0A0C3KJ74"/>
<dbReference type="STRING" id="870435.A0A0C3KJ74"/>
<dbReference type="InParanoid" id="A0A0C3KJ74"/>
<evidence type="ECO:0000313" key="1">
    <source>
        <dbReference type="EMBL" id="KIO09637.1"/>
    </source>
</evidence>
<dbReference type="HOGENOM" id="CLU_1086310_0_0_1"/>